<name>A0ABS0FFF4_9FLAO</name>
<gene>
    <name evidence="2" type="ORF">IV494_14510</name>
</gene>
<dbReference type="RefSeq" id="WP_196080834.1">
    <property type="nucleotide sequence ID" value="NZ_JADPVI010000005.1"/>
</dbReference>
<evidence type="ECO:0000256" key="1">
    <source>
        <dbReference type="PROSITE-ProRule" id="PRU00339"/>
    </source>
</evidence>
<evidence type="ECO:0000313" key="2">
    <source>
        <dbReference type="EMBL" id="MBF8458393.1"/>
    </source>
</evidence>
<accession>A0ABS0FFF4</accession>
<comment type="caution">
    <text evidence="2">The sequence shown here is derived from an EMBL/GenBank/DDBJ whole genome shotgun (WGS) entry which is preliminary data.</text>
</comment>
<protein>
    <recommendedName>
        <fullName evidence="4">Tetratricopeptide repeat protein</fullName>
    </recommendedName>
</protein>
<keyword evidence="1" id="KW-0802">TPR repeat</keyword>
<dbReference type="SUPFAM" id="SSF48452">
    <property type="entry name" value="TPR-like"/>
    <property type="match status" value="1"/>
</dbReference>
<sequence>MLKNKKMHRLSLILILFSVLHSCKGDGQIKDHFIVEKKTGYEIKKIGYSILQIDDKLIIKNSDSSVIYNSERLIRNFSALSTTFKKGLSNDFLLVYENNATSEKIQIAYHYFIENDKLFFISKEQVKYNFRNIFISKNYYKPINATNLTYEDLDEKTDFKNDKISEYSTNNLKNYIMLDSKPAFNLEFKYNPQDFFIDYPIDIFKISNINFIDVKNSNDIAFYLQQAKICDESIFILTKIIDKFPDRAVAYLNLGDAYWLINKKSNAKESYKKYISLMKSQKKDLSKIPKVVNDRIGEN</sequence>
<dbReference type="InterPro" id="IPR011990">
    <property type="entry name" value="TPR-like_helical_dom_sf"/>
</dbReference>
<organism evidence="2 3">
    <name type="scientific">Kaistella gelatinilytica</name>
    <dbReference type="NCBI Taxonomy" id="2787636"/>
    <lineage>
        <taxon>Bacteria</taxon>
        <taxon>Pseudomonadati</taxon>
        <taxon>Bacteroidota</taxon>
        <taxon>Flavobacteriia</taxon>
        <taxon>Flavobacteriales</taxon>
        <taxon>Weeksellaceae</taxon>
        <taxon>Chryseobacterium group</taxon>
        <taxon>Kaistella</taxon>
    </lineage>
</organism>
<dbReference type="Gene3D" id="1.25.40.10">
    <property type="entry name" value="Tetratricopeptide repeat domain"/>
    <property type="match status" value="1"/>
</dbReference>
<evidence type="ECO:0000313" key="3">
    <source>
        <dbReference type="Proteomes" id="UP000660070"/>
    </source>
</evidence>
<feature type="repeat" description="TPR" evidence="1">
    <location>
        <begin position="248"/>
        <end position="281"/>
    </location>
</feature>
<dbReference type="Proteomes" id="UP000660070">
    <property type="component" value="Unassembled WGS sequence"/>
</dbReference>
<dbReference type="InterPro" id="IPR019734">
    <property type="entry name" value="TPR_rpt"/>
</dbReference>
<proteinExistence type="predicted"/>
<dbReference type="PROSITE" id="PS50005">
    <property type="entry name" value="TPR"/>
    <property type="match status" value="1"/>
</dbReference>
<reference evidence="2 3" key="1">
    <citation type="submission" date="2020-11" db="EMBL/GenBank/DDBJ databases">
        <title>Kaistella gelatinilytica sp. nov., a flavobacterium isolated from Antarctic Soil.</title>
        <authorList>
            <person name="Li J."/>
        </authorList>
    </citation>
    <scope>NUCLEOTIDE SEQUENCE [LARGE SCALE GENOMIC DNA]</scope>
    <source>
        <strain evidence="2 3">G5-32</strain>
    </source>
</reference>
<keyword evidence="3" id="KW-1185">Reference proteome</keyword>
<dbReference type="EMBL" id="JADPVI010000005">
    <property type="protein sequence ID" value="MBF8458393.1"/>
    <property type="molecule type" value="Genomic_DNA"/>
</dbReference>
<evidence type="ECO:0008006" key="4">
    <source>
        <dbReference type="Google" id="ProtNLM"/>
    </source>
</evidence>